<evidence type="ECO:0000256" key="14">
    <source>
        <dbReference type="SAM" id="SignalP"/>
    </source>
</evidence>
<evidence type="ECO:0000256" key="13">
    <source>
        <dbReference type="SAM" id="Phobius"/>
    </source>
</evidence>
<gene>
    <name evidence="15" type="ORF">HGUI_00024</name>
</gene>
<keyword evidence="10" id="KW-0961">Cell wall biogenesis/degradation</keyword>
<evidence type="ECO:0000256" key="1">
    <source>
        <dbReference type="ARBA" id="ARBA00001452"/>
    </source>
</evidence>
<evidence type="ECO:0000256" key="8">
    <source>
        <dbReference type="ARBA" id="ARBA00023180"/>
    </source>
</evidence>
<dbReference type="SUPFAM" id="SSF48208">
    <property type="entry name" value="Six-hairpin glycosidases"/>
    <property type="match status" value="1"/>
</dbReference>
<name>A0A1L0AUL8_9ASCO</name>
<evidence type="ECO:0000256" key="5">
    <source>
        <dbReference type="ARBA" id="ARBA00022729"/>
    </source>
</evidence>
<dbReference type="GO" id="GO:0012505">
    <property type="term" value="C:endomembrane system"/>
    <property type="evidence" value="ECO:0007669"/>
    <property type="project" value="UniProtKB-SubCell"/>
</dbReference>
<keyword evidence="6 12" id="KW-0378">Hydrolase</keyword>
<organism evidence="15 16">
    <name type="scientific">Hanseniaspora guilliermondii</name>
    <dbReference type="NCBI Taxonomy" id="56406"/>
    <lineage>
        <taxon>Eukaryota</taxon>
        <taxon>Fungi</taxon>
        <taxon>Dikarya</taxon>
        <taxon>Ascomycota</taxon>
        <taxon>Saccharomycotina</taxon>
        <taxon>Saccharomycetes</taxon>
        <taxon>Saccharomycodales</taxon>
        <taxon>Saccharomycodaceae</taxon>
        <taxon>Hanseniaspora</taxon>
    </lineage>
</organism>
<dbReference type="OrthoDB" id="4187847at2759"/>
<dbReference type="EC" id="3.2.1.101" evidence="4 12"/>
<dbReference type="InterPro" id="IPR008928">
    <property type="entry name" value="6-hairpin_glycosidase_sf"/>
</dbReference>
<dbReference type="PANTHER" id="PTHR12145">
    <property type="entry name" value="MANNAN ENDO-1,6-ALPHA-MANNOSIDASE DCW1"/>
    <property type="match status" value="1"/>
</dbReference>
<dbReference type="GO" id="GO:0007117">
    <property type="term" value="P:budding cell bud growth"/>
    <property type="evidence" value="ECO:0007669"/>
    <property type="project" value="EnsemblFungi"/>
</dbReference>
<evidence type="ECO:0000313" key="15">
    <source>
        <dbReference type="EMBL" id="SGZ37824.1"/>
    </source>
</evidence>
<sequence length="451" mass="50193">MVTVKHLLLNLLAAKLFHLANAVYIDLSNKTSIDHAAALIVQGTLDYYEGDRKGGTIGMFQEPYYWWEAGGVWGSMIDYWFITGNDTYVNMTQQALVYQAGDDWNYIPLNQSTVEGNDDQAFWGIAAISAAERNFPNPGSKEPQWLYLAQAVFNTMASRWDTQSCGGGLRWQIFSWNNGYDYKNSVSNAALFHIAARLARYTGNQTYVDWAVKVFDWMESINLITVEDPWSFVYDGAEITNNCSDIVKYQWTYNQGLVLAGCAYLAAYTNETLWTNRTMWYMESSQVFFNNSVLYEAACQSNYHCNNDQRSFRAYFARFMGLTAQLVPETQNQIMSWMNTSALAAAQSCSGGTDGHTCGINWSYDGWDGWYGLGEQIDALEVILNSQILSKDKPYTHDTGGTSTGSGDAGSKTTATNVAPLNITGKDKAGAGVLTAVLGLSLVISSIWLML</sequence>
<dbReference type="GO" id="GO:0009272">
    <property type="term" value="P:fungal-type cell wall biogenesis"/>
    <property type="evidence" value="ECO:0007669"/>
    <property type="project" value="EnsemblFungi"/>
</dbReference>
<dbReference type="GO" id="GO:0071555">
    <property type="term" value="P:cell wall organization"/>
    <property type="evidence" value="ECO:0007669"/>
    <property type="project" value="UniProtKB-KW"/>
</dbReference>
<dbReference type="Pfam" id="PF03663">
    <property type="entry name" value="Glyco_hydro_76"/>
    <property type="match status" value="1"/>
</dbReference>
<dbReference type="AlphaFoldDB" id="A0A1L0AUL8"/>
<dbReference type="PANTHER" id="PTHR12145:SF36">
    <property type="entry name" value="MANNAN ENDO-1,6-ALPHA-MANNOSIDASE DCW1"/>
    <property type="match status" value="1"/>
</dbReference>
<keyword evidence="5 14" id="KW-0732">Signal</keyword>
<evidence type="ECO:0000256" key="12">
    <source>
        <dbReference type="PIRNR" id="PIRNR016302"/>
    </source>
</evidence>
<keyword evidence="8" id="KW-0325">Glycoprotein</keyword>
<reference evidence="16" key="1">
    <citation type="submission" date="2016-11" db="EMBL/GenBank/DDBJ databases">
        <authorList>
            <person name="Guldener U."/>
        </authorList>
    </citation>
    <scope>NUCLEOTIDE SEQUENCE [LARGE SCALE GENOMIC DNA]</scope>
</reference>
<evidence type="ECO:0000256" key="4">
    <source>
        <dbReference type="ARBA" id="ARBA00012350"/>
    </source>
</evidence>
<feature type="signal peptide" evidence="14">
    <location>
        <begin position="1"/>
        <end position="22"/>
    </location>
</feature>
<evidence type="ECO:0000256" key="6">
    <source>
        <dbReference type="ARBA" id="ARBA00022801"/>
    </source>
</evidence>
<protein>
    <recommendedName>
        <fullName evidence="4 12">Mannan endo-1,6-alpha-mannosidase</fullName>
        <ecNumber evidence="4 12">3.2.1.101</ecNumber>
    </recommendedName>
</protein>
<comment type="similarity">
    <text evidence="3 12">Belongs to the glycosyl hydrolase 76 family.</text>
</comment>
<proteinExistence type="inferred from homology"/>
<keyword evidence="9 12" id="KW-0326">Glycosidase</keyword>
<keyword evidence="16" id="KW-1185">Reference proteome</keyword>
<dbReference type="PIRSF" id="PIRSF016302">
    <property type="entry name" value="Man_a_manosd"/>
    <property type="match status" value="1"/>
</dbReference>
<dbReference type="Gene3D" id="1.50.10.20">
    <property type="match status" value="1"/>
</dbReference>
<feature type="transmembrane region" description="Helical" evidence="13">
    <location>
        <begin position="429"/>
        <end position="450"/>
    </location>
</feature>
<dbReference type="GO" id="GO:0016052">
    <property type="term" value="P:carbohydrate catabolic process"/>
    <property type="evidence" value="ECO:0007669"/>
    <property type="project" value="InterPro"/>
</dbReference>
<keyword evidence="7 13" id="KW-0472">Membrane</keyword>
<evidence type="ECO:0000256" key="3">
    <source>
        <dbReference type="ARBA" id="ARBA00009699"/>
    </source>
</evidence>
<dbReference type="InterPro" id="IPR005198">
    <property type="entry name" value="Glyco_hydro_76"/>
</dbReference>
<dbReference type="InterPro" id="IPR014480">
    <property type="entry name" value="Mannan-1_6-alpha_mannosidase"/>
</dbReference>
<comment type="catalytic activity">
    <reaction evidence="1 12">
        <text>Random hydrolysis of (1-&gt;6)-alpha-D-mannosidic linkages in unbranched (1-&gt;6)-mannans.</text>
        <dbReference type="EC" id="3.2.1.101"/>
    </reaction>
</comment>
<evidence type="ECO:0000256" key="2">
    <source>
        <dbReference type="ARBA" id="ARBA00004308"/>
    </source>
</evidence>
<dbReference type="GO" id="GO:0008496">
    <property type="term" value="F:mannan endo-1,6-alpha-mannosidase activity"/>
    <property type="evidence" value="ECO:0007669"/>
    <property type="project" value="UniProtKB-UniRule"/>
</dbReference>
<keyword evidence="13" id="KW-1133">Transmembrane helix</keyword>
<evidence type="ECO:0000256" key="10">
    <source>
        <dbReference type="ARBA" id="ARBA00023316"/>
    </source>
</evidence>
<comment type="function">
    <text evidence="11">Required for normal synthesis of the cell wall.</text>
</comment>
<evidence type="ECO:0000256" key="11">
    <source>
        <dbReference type="ARBA" id="ARBA00054068"/>
    </source>
</evidence>
<evidence type="ECO:0000313" key="16">
    <source>
        <dbReference type="Proteomes" id="UP000183365"/>
    </source>
</evidence>
<dbReference type="VEuPathDB" id="FungiDB:HGUI_00024"/>
<keyword evidence="13" id="KW-0812">Transmembrane</keyword>
<dbReference type="GO" id="GO:0005886">
    <property type="term" value="C:plasma membrane"/>
    <property type="evidence" value="ECO:0007669"/>
    <property type="project" value="EnsemblFungi"/>
</dbReference>
<accession>A0A1L0AUL8</accession>
<evidence type="ECO:0000256" key="9">
    <source>
        <dbReference type="ARBA" id="ARBA00023295"/>
    </source>
</evidence>
<dbReference type="FunFam" id="1.50.10.20:FF:000006">
    <property type="entry name" value="Mannan endo-1,6-alpha-mannosidase"/>
    <property type="match status" value="1"/>
</dbReference>
<dbReference type="EMBL" id="FQNF01000001">
    <property type="protein sequence ID" value="SGZ37824.1"/>
    <property type="molecule type" value="Genomic_DNA"/>
</dbReference>
<evidence type="ECO:0000256" key="7">
    <source>
        <dbReference type="ARBA" id="ARBA00023136"/>
    </source>
</evidence>
<comment type="subcellular location">
    <subcellularLocation>
        <location evidence="2">Endomembrane system</location>
    </subcellularLocation>
</comment>
<feature type="chain" id="PRO_5009680731" description="Mannan endo-1,6-alpha-mannosidase" evidence="14">
    <location>
        <begin position="23"/>
        <end position="451"/>
    </location>
</feature>
<dbReference type="Proteomes" id="UP000183365">
    <property type="component" value="Unassembled WGS sequence"/>
</dbReference>